<dbReference type="Proteomes" id="UP001165267">
    <property type="component" value="Unassembled WGS sequence"/>
</dbReference>
<feature type="transmembrane region" description="Helical" evidence="1">
    <location>
        <begin position="46"/>
        <end position="67"/>
    </location>
</feature>
<gene>
    <name evidence="3" type="ORF">NSP04_02575</name>
</gene>
<keyword evidence="1" id="KW-0812">Transmembrane</keyword>
<keyword evidence="4" id="KW-1185">Reference proteome</keyword>
<proteinExistence type="predicted"/>
<evidence type="ECO:0000256" key="1">
    <source>
        <dbReference type="SAM" id="Phobius"/>
    </source>
</evidence>
<dbReference type="InterPro" id="IPR032816">
    <property type="entry name" value="VTT_dom"/>
</dbReference>
<name>A0ABT1XE59_9BURK</name>
<evidence type="ECO:0000313" key="3">
    <source>
        <dbReference type="EMBL" id="MCR2745530.1"/>
    </source>
</evidence>
<accession>A0ABT1XE59</accession>
<comment type="caution">
    <text evidence="3">The sequence shown here is derived from an EMBL/GenBank/DDBJ whole genome shotgun (WGS) entry which is preliminary data.</text>
</comment>
<feature type="domain" description="VTT" evidence="2">
    <location>
        <begin position="33"/>
        <end position="147"/>
    </location>
</feature>
<evidence type="ECO:0000259" key="2">
    <source>
        <dbReference type="Pfam" id="PF09335"/>
    </source>
</evidence>
<keyword evidence="1" id="KW-0472">Membrane</keyword>
<organism evidence="3 4">
    <name type="scientific">Limnobacter parvus</name>
    <dbReference type="NCBI Taxonomy" id="2939690"/>
    <lineage>
        <taxon>Bacteria</taxon>
        <taxon>Pseudomonadati</taxon>
        <taxon>Pseudomonadota</taxon>
        <taxon>Betaproteobacteria</taxon>
        <taxon>Burkholderiales</taxon>
        <taxon>Burkholderiaceae</taxon>
        <taxon>Limnobacter</taxon>
    </lineage>
</organism>
<dbReference type="PANTHER" id="PTHR42709">
    <property type="entry name" value="ALKALINE PHOSPHATASE LIKE PROTEIN"/>
    <property type="match status" value="1"/>
</dbReference>
<dbReference type="InterPro" id="IPR051311">
    <property type="entry name" value="DedA_domain"/>
</dbReference>
<dbReference type="RefSeq" id="WP_257510777.1">
    <property type="nucleotide sequence ID" value="NZ_JANKHG010000014.1"/>
</dbReference>
<dbReference type="EMBL" id="JANKHG010000014">
    <property type="protein sequence ID" value="MCR2745530.1"/>
    <property type="molecule type" value="Genomic_DNA"/>
</dbReference>
<evidence type="ECO:0000313" key="4">
    <source>
        <dbReference type="Proteomes" id="UP001165267"/>
    </source>
</evidence>
<protein>
    <submittedName>
        <fullName evidence="3">DedA family protein</fullName>
    </submittedName>
</protein>
<keyword evidence="1" id="KW-1133">Transmembrane helix</keyword>
<feature type="transmembrane region" description="Helical" evidence="1">
    <location>
        <begin position="97"/>
        <end position="120"/>
    </location>
</feature>
<reference evidence="3" key="1">
    <citation type="submission" date="2022-07" db="EMBL/GenBank/DDBJ databases">
        <authorList>
            <person name="Xamxidin M."/>
        </authorList>
    </citation>
    <scope>NUCLEOTIDE SEQUENCE</scope>
    <source>
        <strain evidence="3">YS8-69</strain>
    </source>
</reference>
<dbReference type="PANTHER" id="PTHR42709:SF4">
    <property type="entry name" value="INNER MEMBRANE PROTEIN YQAA"/>
    <property type="match status" value="1"/>
</dbReference>
<feature type="transmembrane region" description="Helical" evidence="1">
    <location>
        <begin position="12"/>
        <end position="40"/>
    </location>
</feature>
<dbReference type="Pfam" id="PF09335">
    <property type="entry name" value="VTT_dom"/>
    <property type="match status" value="1"/>
</dbReference>
<sequence length="154" mass="17668">MQATHLKRFSSMSYSLLFISAFLAATILPFYSEVVLFAMIRAGEPAGLLLLVASVGNTLGSVVNWYLGRYLLHFQHKKWFYFKPEQIEKMQAWFQKYGVWSLLLAWMPIGGDPLTLVAGIMRVNLWLFILLVGIGKTLRYVAVIYFSEMSVAWF</sequence>
<feature type="transmembrane region" description="Helical" evidence="1">
    <location>
        <begin position="126"/>
        <end position="146"/>
    </location>
</feature>